<accession>A0A9N9QIT9</accession>
<dbReference type="Pfam" id="PF00001">
    <property type="entry name" value="7tm_1"/>
    <property type="match status" value="1"/>
</dbReference>
<evidence type="ECO:0000256" key="4">
    <source>
        <dbReference type="ARBA" id="ARBA00022989"/>
    </source>
</evidence>
<dbReference type="Proteomes" id="UP001152799">
    <property type="component" value="Chromosome 1"/>
</dbReference>
<feature type="domain" description="G-protein coupled receptors family 1 profile" evidence="11">
    <location>
        <begin position="49"/>
        <end position="309"/>
    </location>
</feature>
<keyword evidence="3 9" id="KW-0812">Transmembrane</keyword>
<dbReference type="Gene3D" id="1.20.1070.10">
    <property type="entry name" value="Rhodopsin 7-helix transmembrane proteins"/>
    <property type="match status" value="1"/>
</dbReference>
<dbReference type="SUPFAM" id="SSF81321">
    <property type="entry name" value="Family A G protein-coupled receptor-like"/>
    <property type="match status" value="1"/>
</dbReference>
<proteinExistence type="inferred from homology"/>
<dbReference type="AlphaFoldDB" id="A0A9N9QIT9"/>
<sequence>MEPTEVHYNGTTEKIDTDEIDTNNSIFYWAELIPTLIVYGFSFILGLTGNGLIIFTTFRYRRMHSVTNIFLSSLASSDLLLIIFCIPVKVAKLFSYTWTMGLFLCRSIHYMQNLSTICSVLTLTAISIERYYAIVHPVRSKYICTLRQAKSIIIVIWVISILLAVPTLVLWHLERVGPHYEEKFYWCLRNASNEALWKFHELYLLLLILVIPFSIMTYSYTFICWEVWKVMEHRRVMCNDQFLEQKLASCSSYINQPRQVRTKKIRSEVKNCRDDTTTVKQVIYMLVTVVLLFAVCWTPILIDNILTAYNVLDHQRTGISKYTLSAFHLMSYFSRNTYYQPKYNMNVSNQNQISYITSLVIELRRMEKDILAYFDQTLAGVNGESYLCKISQKCSQLFHGCLYLRKVFIWSY</sequence>
<dbReference type="GO" id="GO:0005886">
    <property type="term" value="C:plasma membrane"/>
    <property type="evidence" value="ECO:0007669"/>
    <property type="project" value="TreeGrafter"/>
</dbReference>
<feature type="transmembrane region" description="Helical" evidence="10">
    <location>
        <begin position="282"/>
        <end position="302"/>
    </location>
</feature>
<dbReference type="PANTHER" id="PTHR45695">
    <property type="entry name" value="LEUCOKININ RECEPTOR-RELATED"/>
    <property type="match status" value="1"/>
</dbReference>
<evidence type="ECO:0000256" key="9">
    <source>
        <dbReference type="RuleBase" id="RU000688"/>
    </source>
</evidence>
<feature type="transmembrane region" description="Helical" evidence="10">
    <location>
        <begin position="202"/>
        <end position="225"/>
    </location>
</feature>
<gene>
    <name evidence="12" type="ORF">CEUTPL_LOCUS169</name>
</gene>
<keyword evidence="13" id="KW-1185">Reference proteome</keyword>
<dbReference type="PANTHER" id="PTHR45695:SF15">
    <property type="entry name" value="OPSIN RH2"/>
    <property type="match status" value="1"/>
</dbReference>
<dbReference type="PROSITE" id="PS00237">
    <property type="entry name" value="G_PROTEIN_RECEP_F1_1"/>
    <property type="match status" value="1"/>
</dbReference>
<protein>
    <recommendedName>
        <fullName evidence="11">G-protein coupled receptors family 1 profile domain-containing protein</fullName>
    </recommendedName>
</protein>
<evidence type="ECO:0000313" key="12">
    <source>
        <dbReference type="EMBL" id="CAG9759417.1"/>
    </source>
</evidence>
<dbReference type="PRINTS" id="PR00237">
    <property type="entry name" value="GPCRRHODOPSN"/>
</dbReference>
<feature type="transmembrane region" description="Helical" evidence="10">
    <location>
        <begin position="152"/>
        <end position="173"/>
    </location>
</feature>
<evidence type="ECO:0000256" key="10">
    <source>
        <dbReference type="SAM" id="Phobius"/>
    </source>
</evidence>
<evidence type="ECO:0000256" key="3">
    <source>
        <dbReference type="ARBA" id="ARBA00022692"/>
    </source>
</evidence>
<organism evidence="12 13">
    <name type="scientific">Ceutorhynchus assimilis</name>
    <name type="common">cabbage seed weevil</name>
    <dbReference type="NCBI Taxonomy" id="467358"/>
    <lineage>
        <taxon>Eukaryota</taxon>
        <taxon>Metazoa</taxon>
        <taxon>Ecdysozoa</taxon>
        <taxon>Arthropoda</taxon>
        <taxon>Hexapoda</taxon>
        <taxon>Insecta</taxon>
        <taxon>Pterygota</taxon>
        <taxon>Neoptera</taxon>
        <taxon>Endopterygota</taxon>
        <taxon>Coleoptera</taxon>
        <taxon>Polyphaga</taxon>
        <taxon>Cucujiformia</taxon>
        <taxon>Curculionidae</taxon>
        <taxon>Ceutorhynchinae</taxon>
        <taxon>Ceutorhynchus</taxon>
    </lineage>
</organism>
<keyword evidence="6 10" id="KW-0472">Membrane</keyword>
<dbReference type="InterPro" id="IPR017452">
    <property type="entry name" value="GPCR_Rhodpsn_7TM"/>
</dbReference>
<evidence type="ECO:0000256" key="2">
    <source>
        <dbReference type="ARBA" id="ARBA00010663"/>
    </source>
</evidence>
<feature type="transmembrane region" description="Helical" evidence="10">
    <location>
        <begin position="36"/>
        <end position="58"/>
    </location>
</feature>
<name>A0A9N9QIT9_9CUCU</name>
<evidence type="ECO:0000256" key="7">
    <source>
        <dbReference type="ARBA" id="ARBA00023170"/>
    </source>
</evidence>
<feature type="transmembrane region" description="Helical" evidence="10">
    <location>
        <begin position="110"/>
        <end position="132"/>
    </location>
</feature>
<dbReference type="GO" id="GO:0004930">
    <property type="term" value="F:G protein-coupled receptor activity"/>
    <property type="evidence" value="ECO:0007669"/>
    <property type="project" value="UniProtKB-KW"/>
</dbReference>
<comment type="similarity">
    <text evidence="2 9">Belongs to the G-protein coupled receptor 1 family.</text>
</comment>
<evidence type="ECO:0000256" key="6">
    <source>
        <dbReference type="ARBA" id="ARBA00023136"/>
    </source>
</evidence>
<keyword evidence="8 9" id="KW-0807">Transducer</keyword>
<dbReference type="InterPro" id="IPR000276">
    <property type="entry name" value="GPCR_Rhodpsn"/>
</dbReference>
<evidence type="ECO:0000256" key="5">
    <source>
        <dbReference type="ARBA" id="ARBA00023040"/>
    </source>
</evidence>
<evidence type="ECO:0000256" key="1">
    <source>
        <dbReference type="ARBA" id="ARBA00004141"/>
    </source>
</evidence>
<dbReference type="OrthoDB" id="2132067at2759"/>
<evidence type="ECO:0000313" key="13">
    <source>
        <dbReference type="Proteomes" id="UP001152799"/>
    </source>
</evidence>
<reference evidence="12" key="1">
    <citation type="submission" date="2022-01" db="EMBL/GenBank/DDBJ databases">
        <authorList>
            <person name="King R."/>
        </authorList>
    </citation>
    <scope>NUCLEOTIDE SEQUENCE</scope>
</reference>
<comment type="subcellular location">
    <subcellularLocation>
        <location evidence="1">Membrane</location>
        <topology evidence="1">Multi-pass membrane protein</topology>
    </subcellularLocation>
</comment>
<feature type="transmembrane region" description="Helical" evidence="10">
    <location>
        <begin position="70"/>
        <end position="90"/>
    </location>
</feature>
<keyword evidence="4 10" id="KW-1133">Transmembrane helix</keyword>
<evidence type="ECO:0000259" key="11">
    <source>
        <dbReference type="PROSITE" id="PS50262"/>
    </source>
</evidence>
<evidence type="ECO:0000256" key="8">
    <source>
        <dbReference type="ARBA" id="ARBA00023224"/>
    </source>
</evidence>
<dbReference type="EMBL" id="OU892277">
    <property type="protein sequence ID" value="CAG9759417.1"/>
    <property type="molecule type" value="Genomic_DNA"/>
</dbReference>
<dbReference type="PROSITE" id="PS50262">
    <property type="entry name" value="G_PROTEIN_RECEP_F1_2"/>
    <property type="match status" value="1"/>
</dbReference>
<keyword evidence="5 9" id="KW-0297">G-protein coupled receptor</keyword>
<keyword evidence="7 9" id="KW-0675">Receptor</keyword>